<dbReference type="GO" id="GO:0016758">
    <property type="term" value="F:hexosyltransferase activity"/>
    <property type="evidence" value="ECO:0007669"/>
    <property type="project" value="InterPro"/>
</dbReference>
<protein>
    <submittedName>
        <fullName evidence="5">Pseudaminic acid biosynthesis-associated protein PseG</fullName>
    </submittedName>
</protein>
<organism evidence="5 6">
    <name type="scientific">Paenibacillus dendritiformis C454</name>
    <dbReference type="NCBI Taxonomy" id="1131935"/>
    <lineage>
        <taxon>Bacteria</taxon>
        <taxon>Bacillati</taxon>
        <taxon>Bacillota</taxon>
        <taxon>Bacilli</taxon>
        <taxon>Bacillales</taxon>
        <taxon>Paenibacillaceae</taxon>
        <taxon>Paenibacillus</taxon>
    </lineage>
</organism>
<evidence type="ECO:0000259" key="4">
    <source>
        <dbReference type="Pfam" id="PF04101"/>
    </source>
</evidence>
<feature type="active site" description="Proton acceptor" evidence="1">
    <location>
        <position position="18"/>
    </location>
</feature>
<gene>
    <name evidence="5" type="ORF">PDENDC454_01325</name>
</gene>
<evidence type="ECO:0000256" key="2">
    <source>
        <dbReference type="PIRSR" id="PIRSR620023-2"/>
    </source>
</evidence>
<reference evidence="5 6" key="1">
    <citation type="journal article" date="2012" name="J. Bacteriol.">
        <title>Genome Sequence of the Pattern-Forming Social Bacterium Paenibacillus dendritiformis C454 Chiral Morphotype.</title>
        <authorList>
            <person name="Sirota-Madi A."/>
            <person name="Olender T."/>
            <person name="Helman Y."/>
            <person name="Brainis I."/>
            <person name="Finkelshtein A."/>
            <person name="Roth D."/>
            <person name="Hagai E."/>
            <person name="Leshkowitz D."/>
            <person name="Brodsky L."/>
            <person name="Galatenko V."/>
            <person name="Nikolaev V."/>
            <person name="Gutnick D.L."/>
            <person name="Lancet D."/>
            <person name="Ben-Jacob E."/>
        </authorList>
    </citation>
    <scope>NUCLEOTIDE SEQUENCE [LARGE SCALE GENOMIC DNA]</scope>
    <source>
        <strain evidence="5 6">C454</strain>
    </source>
</reference>
<keyword evidence="6" id="KW-1185">Reference proteome</keyword>
<keyword evidence="3" id="KW-0175">Coiled coil</keyword>
<proteinExistence type="predicted"/>
<evidence type="ECO:0000256" key="1">
    <source>
        <dbReference type="PIRSR" id="PIRSR620023-1"/>
    </source>
</evidence>
<comment type="caution">
    <text evidence="5">The sequence shown here is derived from an EMBL/GenBank/DDBJ whole genome shotgun (WGS) entry which is preliminary data.</text>
</comment>
<evidence type="ECO:0000313" key="5">
    <source>
        <dbReference type="EMBL" id="EHQ64200.1"/>
    </source>
</evidence>
<feature type="domain" description="Glycosyl transferase family 28 C-terminal" evidence="4">
    <location>
        <begin position="210"/>
        <end position="325"/>
    </location>
</feature>
<sequence length="351" mass="39798">MFEVVIRVDASEQIGLGHIMRCLTLADMLKQRGASTTFISRPLPQAIYVQIKKHGHKIRILRDKFILLEDADAVIQILHSFEAVIDLLIIDQYELDYVWERCIRPYVKHIAVIDDLANRRHDCDFLLDQNFVENMEGRYNKLVPPECQLFLGPKNALLRQEFYTNIEKVQPRNKVDSALVSFGGSDPTGETMKIVRAIRKGILPKLHYSIVIGGANARAKEIEDQCRQLKNISVHLNAQNMSELILESDICIGSPGISTWERCILGLPSIHIIVADNQLETAFALEKAGLAWNMGWHNDVNLDELGRLITSLQQHPEHVEKMSRRIIDLMESAVICKVNPMIDAIFEGGTS</sequence>
<dbReference type="NCBIfam" id="TIGR03590">
    <property type="entry name" value="PseG"/>
    <property type="match status" value="1"/>
</dbReference>
<dbReference type="InterPro" id="IPR007235">
    <property type="entry name" value="Glyco_trans_28_C"/>
</dbReference>
<dbReference type="Pfam" id="PF04101">
    <property type="entry name" value="Glyco_tran_28_C"/>
    <property type="match status" value="1"/>
</dbReference>
<dbReference type="Gene3D" id="3.40.50.11190">
    <property type="match status" value="1"/>
</dbReference>
<dbReference type="Proteomes" id="UP000003900">
    <property type="component" value="Unassembled WGS sequence"/>
</dbReference>
<evidence type="ECO:0000313" key="6">
    <source>
        <dbReference type="Proteomes" id="UP000003900"/>
    </source>
</evidence>
<dbReference type="PATRIC" id="fig|1131935.3.peg.251"/>
<feature type="binding site" evidence="2">
    <location>
        <position position="159"/>
    </location>
    <ligand>
        <name>substrate</name>
    </ligand>
</feature>
<dbReference type="EMBL" id="AHKH01000002">
    <property type="protein sequence ID" value="EHQ64200.1"/>
    <property type="molecule type" value="Genomic_DNA"/>
</dbReference>
<name>H3S9T2_9BACL</name>
<dbReference type="Gene3D" id="3.40.50.2000">
    <property type="entry name" value="Glycogen Phosphorylase B"/>
    <property type="match status" value="1"/>
</dbReference>
<dbReference type="OrthoDB" id="9805604at2"/>
<dbReference type="STRING" id="1131935.PDENDC454_01325"/>
<evidence type="ECO:0000256" key="3">
    <source>
        <dbReference type="SAM" id="Coils"/>
    </source>
</evidence>
<feature type="binding site" evidence="2">
    <location>
        <position position="261"/>
    </location>
    <ligand>
        <name>substrate</name>
    </ligand>
</feature>
<accession>H3S9T2</accession>
<dbReference type="RefSeq" id="WP_006674773.1">
    <property type="nucleotide sequence ID" value="NZ_AHKH01000002.1"/>
</dbReference>
<dbReference type="AlphaFoldDB" id="H3S9T2"/>
<dbReference type="InterPro" id="IPR020023">
    <property type="entry name" value="PseG"/>
</dbReference>
<dbReference type="SUPFAM" id="SSF53756">
    <property type="entry name" value="UDP-Glycosyltransferase/glycogen phosphorylase"/>
    <property type="match status" value="1"/>
</dbReference>
<feature type="coiled-coil region" evidence="3">
    <location>
        <begin position="212"/>
        <end position="239"/>
    </location>
</feature>